<dbReference type="OrthoDB" id="10457204at2759"/>
<proteinExistence type="predicted"/>
<accession>A0A135UT32</accession>
<organism evidence="2 3">
    <name type="scientific">Colletotrichum salicis</name>
    <dbReference type="NCBI Taxonomy" id="1209931"/>
    <lineage>
        <taxon>Eukaryota</taxon>
        <taxon>Fungi</taxon>
        <taxon>Dikarya</taxon>
        <taxon>Ascomycota</taxon>
        <taxon>Pezizomycotina</taxon>
        <taxon>Sordariomycetes</taxon>
        <taxon>Hypocreomycetidae</taxon>
        <taxon>Glomerellales</taxon>
        <taxon>Glomerellaceae</taxon>
        <taxon>Colletotrichum</taxon>
        <taxon>Colletotrichum acutatum species complex</taxon>
    </lineage>
</organism>
<evidence type="ECO:0000256" key="1">
    <source>
        <dbReference type="SAM" id="MobiDB-lite"/>
    </source>
</evidence>
<gene>
    <name evidence="2" type="ORF">CSAL01_06209</name>
</gene>
<reference evidence="2 3" key="1">
    <citation type="submission" date="2014-02" db="EMBL/GenBank/DDBJ databases">
        <title>The genome sequence of Colletotrichum salicis CBS 607.94.</title>
        <authorList>
            <person name="Baroncelli R."/>
            <person name="Thon M.R."/>
        </authorList>
    </citation>
    <scope>NUCLEOTIDE SEQUENCE [LARGE SCALE GENOMIC DNA]</scope>
    <source>
        <strain evidence="2 3">CBS 607.94</strain>
    </source>
</reference>
<feature type="compositionally biased region" description="Polar residues" evidence="1">
    <location>
        <begin position="1"/>
        <end position="17"/>
    </location>
</feature>
<dbReference type="AlphaFoldDB" id="A0A135UT32"/>
<sequence>MDSPNSPNTHPDTTSNAAVGFPQSYGVPQRRPLSLLLTGSAHPPTLFLARTFDRRWAGLPSSVTSHPLTIDDPSKPAYNAIFTRPQQPCTLHSAALFAILNPRAWMPSLPRLIQSQEPGFPSSGGPPQPERGTLLCVTSRPHFSKLAELCTPPAPPAAPAALAPAQPALAALAPTKFSMALLLPSNFTARKRLARQ</sequence>
<evidence type="ECO:0000313" key="2">
    <source>
        <dbReference type="EMBL" id="KXH63564.1"/>
    </source>
</evidence>
<dbReference type="EMBL" id="JFFI01001068">
    <property type="protein sequence ID" value="KXH63564.1"/>
    <property type="molecule type" value="Genomic_DNA"/>
</dbReference>
<evidence type="ECO:0000313" key="3">
    <source>
        <dbReference type="Proteomes" id="UP000070121"/>
    </source>
</evidence>
<keyword evidence="3" id="KW-1185">Reference proteome</keyword>
<comment type="caution">
    <text evidence="2">The sequence shown here is derived from an EMBL/GenBank/DDBJ whole genome shotgun (WGS) entry which is preliminary data.</text>
</comment>
<dbReference type="Proteomes" id="UP000070121">
    <property type="component" value="Unassembled WGS sequence"/>
</dbReference>
<protein>
    <submittedName>
        <fullName evidence="2">Uncharacterized protein</fullName>
    </submittedName>
</protein>
<name>A0A135UT32_9PEZI</name>
<feature type="region of interest" description="Disordered" evidence="1">
    <location>
        <begin position="1"/>
        <end position="24"/>
    </location>
</feature>